<feature type="domain" description="Nitrite/sulphite reductase 4Fe-4S" evidence="13">
    <location>
        <begin position="202"/>
        <end position="362"/>
    </location>
</feature>
<keyword evidence="7" id="KW-0560">Oxidoreductase</keyword>
<evidence type="ECO:0000256" key="4">
    <source>
        <dbReference type="ARBA" id="ARBA00022485"/>
    </source>
</evidence>
<proteinExistence type="inferred from homology"/>
<dbReference type="GO" id="GO:0046872">
    <property type="term" value="F:metal ion binding"/>
    <property type="evidence" value="ECO:0007669"/>
    <property type="project" value="UniProtKB-KW"/>
</dbReference>
<feature type="domain" description="Nitrite/Sulfite reductase ferredoxin-like" evidence="14">
    <location>
        <begin position="386"/>
        <end position="447"/>
    </location>
</feature>
<evidence type="ECO:0000256" key="6">
    <source>
        <dbReference type="ARBA" id="ARBA00022723"/>
    </source>
</evidence>
<dbReference type="OMA" id="FFRPVTP"/>
<keyword evidence="16" id="KW-1185">Reference proteome</keyword>
<evidence type="ECO:0000256" key="2">
    <source>
        <dbReference type="ARBA" id="ARBA00005096"/>
    </source>
</evidence>
<dbReference type="InterPro" id="IPR045854">
    <property type="entry name" value="NO2/SO3_Rdtase_4Fe4S_sf"/>
</dbReference>
<dbReference type="AlphaFoldDB" id="R7QAL9"/>
<feature type="domain" description="Nitrite/sulphite reductase 4Fe-4S" evidence="13">
    <location>
        <begin position="467"/>
        <end position="577"/>
    </location>
</feature>
<dbReference type="STRING" id="2769.R7QAL9"/>
<evidence type="ECO:0000259" key="13">
    <source>
        <dbReference type="Pfam" id="PF01077"/>
    </source>
</evidence>
<comment type="cofactor">
    <cofactor evidence="1">
        <name>siroheme</name>
        <dbReference type="ChEBI" id="CHEBI:60052"/>
    </cofactor>
</comment>
<dbReference type="GO" id="GO:0020037">
    <property type="term" value="F:heme binding"/>
    <property type="evidence" value="ECO:0007669"/>
    <property type="project" value="InterPro"/>
</dbReference>
<dbReference type="PhylomeDB" id="R7QAL9"/>
<feature type="domain" description="Nitrite/Sulfite reductase ferredoxin-like" evidence="14">
    <location>
        <begin position="126"/>
        <end position="190"/>
    </location>
</feature>
<dbReference type="Pfam" id="PF03460">
    <property type="entry name" value="NIR_SIR_ferr"/>
    <property type="match status" value="2"/>
</dbReference>
<dbReference type="OrthoDB" id="432685at2759"/>
<dbReference type="PROSITE" id="PS00365">
    <property type="entry name" value="NIR_SIR"/>
    <property type="match status" value="1"/>
</dbReference>
<sequence>MEKPTINNASAFAAPVSIGANVLRGERVCAPRLAARKVATRAASRAPTMVLQEVEHGGKFLSEIALEKARKGTKIEKLKLEKDGSAIWDEIPELAELLRKGQTSWDDLQVDDLETRFKWAGLFHRKKRTPRRFMMRLKVPNGLLDANQMRYFARVLEKYGDDGCADITTRMNIQLRGIVLEDAGDICDGLYKIGLTSYMSGMDNVRNMVGSPIAGIDPEEIVDTRELCIAINDMITNNRRGNPALTNLPRKFNICVSGSRDDFAHTHINDVGLVPMVHPTTKEVGFNVVIGGFFSIKRNAEAIPMDVWLPYKDVVRFCETLLIWFRDNGDRKNRMSSRLMYMVDKLTMSGFREVIQEEFGSKFRRAVDGGEEYATPAPRRNVLGVHAQKQEGLSWVCGNVPAGRLTAEDFTKLADVAERYSNGEMRLTVEQNVLFPNVKNEEVAGLLGEEIMGKFKTERKGVSAGLVSCTGAQFCGLAIIETKNRAIEVARRLDEEVELDREVRMHWTGCPNSCGQAQVADIGLMGGAARKDGKGVEGVKMFLGGRIGEDAHLGDLKDKKAIPADIDDLVPVLKDVLIKQFGAKERK</sequence>
<dbReference type="Pfam" id="PF01077">
    <property type="entry name" value="NIR_SIR"/>
    <property type="match status" value="2"/>
</dbReference>
<dbReference type="InterPro" id="IPR006067">
    <property type="entry name" value="NO2/SO3_Rdtase_4Fe4S_dom"/>
</dbReference>
<comment type="pathway">
    <text evidence="2">Nitrogen metabolism; nitrate reduction (assimilation).</text>
</comment>
<protein>
    <recommendedName>
        <fullName evidence="11">Ferredoxin--nitrite reductase, chloroplastic</fullName>
        <ecNumber evidence="10">1.7.7.1</ecNumber>
    </recommendedName>
</protein>
<dbReference type="SUPFAM" id="SSF56014">
    <property type="entry name" value="Nitrite and sulphite reductase 4Fe-4S domain-like"/>
    <property type="match status" value="2"/>
</dbReference>
<dbReference type="InterPro" id="IPR051329">
    <property type="entry name" value="NIR_SIR_4Fe-4S"/>
</dbReference>
<organism evidence="15 16">
    <name type="scientific">Chondrus crispus</name>
    <name type="common">Carrageen Irish moss</name>
    <name type="synonym">Polymorpha crispa</name>
    <dbReference type="NCBI Taxonomy" id="2769"/>
    <lineage>
        <taxon>Eukaryota</taxon>
        <taxon>Rhodophyta</taxon>
        <taxon>Florideophyceae</taxon>
        <taxon>Rhodymeniophycidae</taxon>
        <taxon>Gigartinales</taxon>
        <taxon>Gigartinaceae</taxon>
        <taxon>Chondrus</taxon>
    </lineage>
</organism>
<keyword evidence="5" id="KW-0349">Heme</keyword>
<evidence type="ECO:0000256" key="1">
    <source>
        <dbReference type="ARBA" id="ARBA00001929"/>
    </source>
</evidence>
<dbReference type="Gramene" id="CDF35109">
    <property type="protein sequence ID" value="CDF35109"/>
    <property type="gene ID" value="CHC_T00003048001"/>
</dbReference>
<dbReference type="PANTHER" id="PTHR32439">
    <property type="entry name" value="FERREDOXIN--NITRITE REDUCTASE, CHLOROPLASTIC"/>
    <property type="match status" value="1"/>
</dbReference>
<keyword evidence="9" id="KW-0411">Iron-sulfur</keyword>
<evidence type="ECO:0000256" key="12">
    <source>
        <dbReference type="ARBA" id="ARBA00048538"/>
    </source>
</evidence>
<keyword evidence="8" id="KW-0408">Iron</keyword>
<accession>R7QAL9</accession>
<comment type="similarity">
    <text evidence="3">Belongs to the nitrite and sulfite reductase 4Fe-4S domain family.</text>
</comment>
<evidence type="ECO:0000256" key="10">
    <source>
        <dbReference type="ARBA" id="ARBA00038893"/>
    </source>
</evidence>
<dbReference type="Gene3D" id="3.30.413.10">
    <property type="entry name" value="Sulfite Reductase Hemoprotein, domain 1"/>
    <property type="match status" value="2"/>
</dbReference>
<evidence type="ECO:0000256" key="11">
    <source>
        <dbReference type="ARBA" id="ARBA00040459"/>
    </source>
</evidence>
<keyword evidence="4" id="KW-0004">4Fe-4S</keyword>
<dbReference type="GO" id="GO:0048307">
    <property type="term" value="F:ferredoxin-nitrite reductase activity"/>
    <property type="evidence" value="ECO:0007669"/>
    <property type="project" value="UniProtKB-EC"/>
</dbReference>
<dbReference type="RefSeq" id="XP_005714928.1">
    <property type="nucleotide sequence ID" value="XM_005714871.1"/>
</dbReference>
<dbReference type="GO" id="GO:0051539">
    <property type="term" value="F:4 iron, 4 sulfur cluster binding"/>
    <property type="evidence" value="ECO:0007669"/>
    <property type="project" value="UniProtKB-KW"/>
</dbReference>
<dbReference type="SUPFAM" id="SSF55124">
    <property type="entry name" value="Nitrite/Sulfite reductase N-terminal domain-like"/>
    <property type="match status" value="2"/>
</dbReference>
<dbReference type="EC" id="1.7.7.1" evidence="10"/>
<dbReference type="InterPro" id="IPR005117">
    <property type="entry name" value="NiRdtase/SiRdtase_haem-b_fer"/>
</dbReference>
<reference evidence="16" key="1">
    <citation type="journal article" date="2013" name="Proc. Natl. Acad. Sci. U.S.A.">
        <title>Genome structure and metabolic features in the red seaweed Chondrus crispus shed light on evolution of the Archaeplastida.</title>
        <authorList>
            <person name="Collen J."/>
            <person name="Porcel B."/>
            <person name="Carre W."/>
            <person name="Ball S.G."/>
            <person name="Chaparro C."/>
            <person name="Tonon T."/>
            <person name="Barbeyron T."/>
            <person name="Michel G."/>
            <person name="Noel B."/>
            <person name="Valentin K."/>
            <person name="Elias M."/>
            <person name="Artiguenave F."/>
            <person name="Arun A."/>
            <person name="Aury J.M."/>
            <person name="Barbosa-Neto J.F."/>
            <person name="Bothwell J.H."/>
            <person name="Bouget F.Y."/>
            <person name="Brillet L."/>
            <person name="Cabello-Hurtado F."/>
            <person name="Capella-Gutierrez S."/>
            <person name="Charrier B."/>
            <person name="Cladiere L."/>
            <person name="Cock J.M."/>
            <person name="Coelho S.M."/>
            <person name="Colleoni C."/>
            <person name="Czjzek M."/>
            <person name="Da Silva C."/>
            <person name="Delage L."/>
            <person name="Denoeud F."/>
            <person name="Deschamps P."/>
            <person name="Dittami S.M."/>
            <person name="Gabaldon T."/>
            <person name="Gachon C.M."/>
            <person name="Groisillier A."/>
            <person name="Herve C."/>
            <person name="Jabbari K."/>
            <person name="Katinka M."/>
            <person name="Kloareg B."/>
            <person name="Kowalczyk N."/>
            <person name="Labadie K."/>
            <person name="Leblanc C."/>
            <person name="Lopez P.J."/>
            <person name="McLachlan D.H."/>
            <person name="Meslet-Cladiere L."/>
            <person name="Moustafa A."/>
            <person name="Nehr Z."/>
            <person name="Nyvall Collen P."/>
            <person name="Panaud O."/>
            <person name="Partensky F."/>
            <person name="Poulain J."/>
            <person name="Rensing S.A."/>
            <person name="Rousvoal S."/>
            <person name="Samson G."/>
            <person name="Symeonidi A."/>
            <person name="Weissenbach J."/>
            <person name="Zambounis A."/>
            <person name="Wincker P."/>
            <person name="Boyen C."/>
        </authorList>
    </citation>
    <scope>NUCLEOTIDE SEQUENCE [LARGE SCALE GENOMIC DNA]</scope>
    <source>
        <strain evidence="16">cv. Stackhouse</strain>
    </source>
</reference>
<name>R7QAL9_CHOCR</name>
<dbReference type="InterPro" id="IPR006066">
    <property type="entry name" value="NO2/SO3_Rdtase_FeS/sirohaem_BS"/>
</dbReference>
<dbReference type="Proteomes" id="UP000012073">
    <property type="component" value="Unassembled WGS sequence"/>
</dbReference>
<dbReference type="EMBL" id="HG001718">
    <property type="protein sequence ID" value="CDF35109.1"/>
    <property type="molecule type" value="Genomic_DNA"/>
</dbReference>
<dbReference type="InterPro" id="IPR036136">
    <property type="entry name" value="Nit/Sulf_reduc_fer-like_dom_sf"/>
</dbReference>
<dbReference type="Gene3D" id="3.90.480.20">
    <property type="match status" value="1"/>
</dbReference>
<evidence type="ECO:0000256" key="5">
    <source>
        <dbReference type="ARBA" id="ARBA00022617"/>
    </source>
</evidence>
<dbReference type="KEGG" id="ccp:CHC_T00003048001"/>
<dbReference type="GeneID" id="17322638"/>
<evidence type="ECO:0000259" key="14">
    <source>
        <dbReference type="Pfam" id="PF03460"/>
    </source>
</evidence>
<comment type="catalytic activity">
    <reaction evidence="12">
        <text>6 oxidized [2Fe-2S]-[ferredoxin] + NH4(+) + 2 H2O = nitrite + 6 reduced [2Fe-2S]-[ferredoxin] + 8 H(+)</text>
        <dbReference type="Rhea" id="RHEA:18041"/>
        <dbReference type="Rhea" id="RHEA-COMP:10000"/>
        <dbReference type="Rhea" id="RHEA-COMP:10001"/>
        <dbReference type="ChEBI" id="CHEBI:15377"/>
        <dbReference type="ChEBI" id="CHEBI:15378"/>
        <dbReference type="ChEBI" id="CHEBI:16301"/>
        <dbReference type="ChEBI" id="CHEBI:28938"/>
        <dbReference type="ChEBI" id="CHEBI:33737"/>
        <dbReference type="ChEBI" id="CHEBI:33738"/>
        <dbReference type="EC" id="1.7.7.1"/>
    </reaction>
</comment>
<dbReference type="PRINTS" id="PR00397">
    <property type="entry name" value="SIROHAEM"/>
</dbReference>
<gene>
    <name evidence="15" type="ORF">CHC_T00003048001</name>
</gene>
<evidence type="ECO:0000256" key="7">
    <source>
        <dbReference type="ARBA" id="ARBA00023002"/>
    </source>
</evidence>
<dbReference type="NCBIfam" id="NF007125">
    <property type="entry name" value="PRK09566.1"/>
    <property type="match status" value="1"/>
</dbReference>
<evidence type="ECO:0000313" key="16">
    <source>
        <dbReference type="Proteomes" id="UP000012073"/>
    </source>
</evidence>
<evidence type="ECO:0000313" key="15">
    <source>
        <dbReference type="EMBL" id="CDF35109.1"/>
    </source>
</evidence>
<dbReference type="PANTHER" id="PTHR32439:SF0">
    <property type="entry name" value="FERREDOXIN--NITRITE REDUCTASE, CHLOROPLASTIC"/>
    <property type="match status" value="1"/>
</dbReference>
<evidence type="ECO:0000256" key="3">
    <source>
        <dbReference type="ARBA" id="ARBA00010429"/>
    </source>
</evidence>
<evidence type="ECO:0000256" key="9">
    <source>
        <dbReference type="ARBA" id="ARBA00023014"/>
    </source>
</evidence>
<keyword evidence="6" id="KW-0479">Metal-binding</keyword>
<evidence type="ECO:0000256" key="8">
    <source>
        <dbReference type="ARBA" id="ARBA00023004"/>
    </source>
</evidence>